<dbReference type="AlphaFoldDB" id="A0A074LNR3"/>
<dbReference type="PANTHER" id="PTHR34700:SF4">
    <property type="entry name" value="PHAGE-LIKE ELEMENT PBSX PROTEIN XKDP"/>
    <property type="match status" value="1"/>
</dbReference>
<dbReference type="PROSITE" id="PS51782">
    <property type="entry name" value="LYSM"/>
    <property type="match status" value="1"/>
</dbReference>
<dbReference type="PANTHER" id="PTHR34700">
    <property type="entry name" value="POTASSIUM BINDING PROTEIN KBP"/>
    <property type="match status" value="1"/>
</dbReference>
<protein>
    <recommendedName>
        <fullName evidence="1">LysM domain-containing protein</fullName>
    </recommendedName>
</protein>
<sequence>MFIVDPQPSDLASARLRIGNFIFEQDDLPDEITMGGDQMLSVILFPGGFKEVQSFGVQDRNPAWSGVLNYEDALQKAQALEAMYRTGGVFEFKLEDQPSRLVVIKKFNWLYRSRLEVPYDIELELVTSPRSLLETDPVTAANISNFTQEFAYPQGTYTVVYGDTLWGLALRFYGNGELYTKIAEANNIPNPDWIDVGQKLVIP</sequence>
<dbReference type="Gene3D" id="3.10.350.10">
    <property type="entry name" value="LysM domain"/>
    <property type="match status" value="1"/>
</dbReference>
<dbReference type="SUPFAM" id="SSF54106">
    <property type="entry name" value="LysM domain"/>
    <property type="match status" value="1"/>
</dbReference>
<dbReference type="Proteomes" id="UP000027931">
    <property type="component" value="Unassembled WGS sequence"/>
</dbReference>
<dbReference type="SMART" id="SM00257">
    <property type="entry name" value="LysM"/>
    <property type="match status" value="1"/>
</dbReference>
<dbReference type="Pfam" id="PF01476">
    <property type="entry name" value="LysM"/>
    <property type="match status" value="1"/>
</dbReference>
<organism evidence="2 3">
    <name type="scientific">Tumebacillus flagellatus</name>
    <dbReference type="NCBI Taxonomy" id="1157490"/>
    <lineage>
        <taxon>Bacteria</taxon>
        <taxon>Bacillati</taxon>
        <taxon>Bacillota</taxon>
        <taxon>Bacilli</taxon>
        <taxon>Bacillales</taxon>
        <taxon>Alicyclobacillaceae</taxon>
        <taxon>Tumebacillus</taxon>
    </lineage>
</organism>
<dbReference type="EMBL" id="JMIR01000028">
    <property type="protein sequence ID" value="KEO82100.1"/>
    <property type="molecule type" value="Genomic_DNA"/>
</dbReference>
<reference evidence="2 3" key="1">
    <citation type="journal article" date="2013" name="Int. J. Syst. Evol. Microbiol.">
        <title>Tumebacillus flagellatus sp. nov., an alpha-amylase/pullulanase-producing bacterium isolated from cassava wastewater.</title>
        <authorList>
            <person name="Wang Q."/>
            <person name="Xie N."/>
            <person name="Qin Y."/>
            <person name="Shen N."/>
            <person name="Zhu J."/>
            <person name="Mi H."/>
            <person name="Huang R."/>
        </authorList>
    </citation>
    <scope>NUCLEOTIDE SEQUENCE [LARGE SCALE GENOMIC DNA]</scope>
    <source>
        <strain evidence="2 3">GST4</strain>
    </source>
</reference>
<dbReference type="InterPro" id="IPR052196">
    <property type="entry name" value="Bact_Kbp"/>
</dbReference>
<gene>
    <name evidence="2" type="ORF">EL26_17475</name>
</gene>
<evidence type="ECO:0000313" key="3">
    <source>
        <dbReference type="Proteomes" id="UP000027931"/>
    </source>
</evidence>
<accession>A0A074LNR3</accession>
<comment type="caution">
    <text evidence="2">The sequence shown here is derived from an EMBL/GenBank/DDBJ whole genome shotgun (WGS) entry which is preliminary data.</text>
</comment>
<proteinExistence type="predicted"/>
<evidence type="ECO:0000259" key="1">
    <source>
        <dbReference type="PROSITE" id="PS51782"/>
    </source>
</evidence>
<name>A0A074LNR3_9BACL</name>
<keyword evidence="3" id="KW-1185">Reference proteome</keyword>
<dbReference type="eggNOG" id="COG1652">
    <property type="taxonomic scope" value="Bacteria"/>
</dbReference>
<feature type="domain" description="LysM" evidence="1">
    <location>
        <begin position="155"/>
        <end position="202"/>
    </location>
</feature>
<dbReference type="InterPro" id="IPR036779">
    <property type="entry name" value="LysM_dom_sf"/>
</dbReference>
<dbReference type="RefSeq" id="WP_038091404.1">
    <property type="nucleotide sequence ID" value="NZ_JMIR01000028.1"/>
</dbReference>
<dbReference type="InterPro" id="IPR018392">
    <property type="entry name" value="LysM"/>
</dbReference>
<dbReference type="STRING" id="1157490.EL26_17475"/>
<evidence type="ECO:0000313" key="2">
    <source>
        <dbReference type="EMBL" id="KEO82100.1"/>
    </source>
</evidence>
<dbReference type="CDD" id="cd00118">
    <property type="entry name" value="LysM"/>
    <property type="match status" value="1"/>
</dbReference>